<gene>
    <name evidence="3" type="ORF">V6243_16065</name>
</gene>
<keyword evidence="4" id="KW-1185">Reference proteome</keyword>
<dbReference type="Pfam" id="PF01418">
    <property type="entry name" value="HTH_6"/>
    <property type="match status" value="1"/>
</dbReference>
<comment type="caution">
    <text evidence="3">The sequence shown here is derived from an EMBL/GenBank/DDBJ whole genome shotgun (WGS) entry which is preliminary data.</text>
</comment>
<dbReference type="InterPro" id="IPR047640">
    <property type="entry name" value="RpiR-like"/>
</dbReference>
<dbReference type="RefSeq" id="WP_205700440.1">
    <property type="nucleotide sequence ID" value="NZ_BJOH01000010.1"/>
</dbReference>
<dbReference type="InterPro" id="IPR036388">
    <property type="entry name" value="WH-like_DNA-bd_sf"/>
</dbReference>
<dbReference type="InterPro" id="IPR001347">
    <property type="entry name" value="SIS_dom"/>
</dbReference>
<sequence>MTQATRDDSSASATDSEMPSRAAAASLAGQSLHQRLTHHLERLTPNEQRIARFLLAHQDELALYNAAELSRLTHVSKATVSRLFRRLGYQDFREARDQARSLRHAGVPVVSSTPTPDHHQRHYEQECRNLRQALAALDMLDMEALGRTLANAERLQIIGFRNAYPLALHLRQQLLQLRGQVAVLPQPGQSLGEEVARLSATDAVVIFAMRRRPQGLARLLGWLGQAPCTVLLVCDDSLSEIPAGIEHVLRCPLDSVSAFDSYAAAMSQINLLATRLLHDDLVAGRSQIRRVTDTFESLEELGDG</sequence>
<dbReference type="EMBL" id="JBAKAP010000022">
    <property type="protein sequence ID" value="MEL0618343.1"/>
    <property type="molecule type" value="Genomic_DNA"/>
</dbReference>
<dbReference type="PANTHER" id="PTHR30514:SF18">
    <property type="entry name" value="RPIR-FAMILY TRANSCRIPTIONAL REGULATOR"/>
    <property type="match status" value="1"/>
</dbReference>
<protein>
    <submittedName>
        <fullName evidence="3">MurR/RpiR family transcriptional regulator</fullName>
    </submittedName>
</protein>
<evidence type="ECO:0000313" key="4">
    <source>
        <dbReference type="Proteomes" id="UP001378242"/>
    </source>
</evidence>
<dbReference type="InterPro" id="IPR000281">
    <property type="entry name" value="HTH_RpiR"/>
</dbReference>
<accession>A0ABU9GJR1</accession>
<dbReference type="Pfam" id="PF01380">
    <property type="entry name" value="SIS"/>
    <property type="match status" value="1"/>
</dbReference>
<evidence type="ECO:0000256" key="1">
    <source>
        <dbReference type="SAM" id="MobiDB-lite"/>
    </source>
</evidence>
<dbReference type="InterPro" id="IPR046348">
    <property type="entry name" value="SIS_dom_sf"/>
</dbReference>
<dbReference type="PROSITE" id="PS51071">
    <property type="entry name" value="HTH_RPIR"/>
    <property type="match status" value="1"/>
</dbReference>
<dbReference type="Proteomes" id="UP001378242">
    <property type="component" value="Unassembled WGS sequence"/>
</dbReference>
<dbReference type="SUPFAM" id="SSF46689">
    <property type="entry name" value="Homeodomain-like"/>
    <property type="match status" value="1"/>
</dbReference>
<dbReference type="PANTHER" id="PTHR30514">
    <property type="entry name" value="GLUCOKINASE"/>
    <property type="match status" value="1"/>
</dbReference>
<feature type="region of interest" description="Disordered" evidence="1">
    <location>
        <begin position="1"/>
        <end position="29"/>
    </location>
</feature>
<dbReference type="Gene3D" id="3.40.50.10490">
    <property type="entry name" value="Glucose-6-phosphate isomerase like protein, domain 1"/>
    <property type="match status" value="1"/>
</dbReference>
<organism evidence="3 4">
    <name type="scientific">Cobetia marina</name>
    <name type="common">Deleya marina</name>
    <dbReference type="NCBI Taxonomy" id="28258"/>
    <lineage>
        <taxon>Bacteria</taxon>
        <taxon>Pseudomonadati</taxon>
        <taxon>Pseudomonadota</taxon>
        <taxon>Gammaproteobacteria</taxon>
        <taxon>Oceanospirillales</taxon>
        <taxon>Halomonadaceae</taxon>
        <taxon>Cobetia</taxon>
    </lineage>
</organism>
<dbReference type="SUPFAM" id="SSF53697">
    <property type="entry name" value="SIS domain"/>
    <property type="match status" value="1"/>
</dbReference>
<dbReference type="InterPro" id="IPR009057">
    <property type="entry name" value="Homeodomain-like_sf"/>
</dbReference>
<reference evidence="3 4" key="1">
    <citation type="submission" date="2024-02" db="EMBL/GenBank/DDBJ databases">
        <title>Bacteria isolated from the canopy kelp, Nereocystis luetkeana.</title>
        <authorList>
            <person name="Pfister C.A."/>
            <person name="Younker I.T."/>
            <person name="Light S.H."/>
        </authorList>
    </citation>
    <scope>NUCLEOTIDE SEQUENCE [LARGE SCALE GENOMIC DNA]</scope>
    <source>
        <strain evidence="3 4">TI.5.07</strain>
    </source>
</reference>
<proteinExistence type="predicted"/>
<dbReference type="Gene3D" id="1.10.10.10">
    <property type="entry name" value="Winged helix-like DNA-binding domain superfamily/Winged helix DNA-binding domain"/>
    <property type="match status" value="1"/>
</dbReference>
<evidence type="ECO:0000259" key="2">
    <source>
        <dbReference type="PROSITE" id="PS51071"/>
    </source>
</evidence>
<name>A0ABU9GJR1_COBMA</name>
<feature type="domain" description="HTH rpiR-type" evidence="2">
    <location>
        <begin position="30"/>
        <end position="106"/>
    </location>
</feature>
<evidence type="ECO:0000313" key="3">
    <source>
        <dbReference type="EMBL" id="MEL0618343.1"/>
    </source>
</evidence>